<evidence type="ECO:0000256" key="1">
    <source>
        <dbReference type="SAM" id="Phobius"/>
    </source>
</evidence>
<evidence type="ECO:0000313" key="2">
    <source>
        <dbReference type="EMBL" id="GGZ11342.1"/>
    </source>
</evidence>
<reference evidence="2" key="1">
    <citation type="journal article" date="2014" name="Int. J. Syst. Evol. Microbiol.">
        <title>Complete genome sequence of Corynebacterium casei LMG S-19264T (=DSM 44701T), isolated from a smear-ripened cheese.</title>
        <authorList>
            <consortium name="US DOE Joint Genome Institute (JGI-PGF)"/>
            <person name="Walter F."/>
            <person name="Albersmeier A."/>
            <person name="Kalinowski J."/>
            <person name="Ruckert C."/>
        </authorList>
    </citation>
    <scope>NUCLEOTIDE SEQUENCE</scope>
    <source>
        <strain evidence="2">JCM 4815</strain>
    </source>
</reference>
<dbReference type="Proteomes" id="UP000622166">
    <property type="component" value="Unassembled WGS sequence"/>
</dbReference>
<feature type="transmembrane region" description="Helical" evidence="1">
    <location>
        <begin position="7"/>
        <end position="26"/>
    </location>
</feature>
<feature type="transmembrane region" description="Helical" evidence="1">
    <location>
        <begin position="38"/>
        <end position="55"/>
    </location>
</feature>
<keyword evidence="3" id="KW-1185">Reference proteome</keyword>
<dbReference type="RefSeq" id="WP_189859750.1">
    <property type="nucleotide sequence ID" value="NZ_BMVW01000005.1"/>
</dbReference>
<gene>
    <name evidence="2" type="ORF">GCM10010365_33590</name>
</gene>
<dbReference type="EMBL" id="BMVW01000005">
    <property type="protein sequence ID" value="GGZ11342.1"/>
    <property type="molecule type" value="Genomic_DNA"/>
</dbReference>
<comment type="caution">
    <text evidence="2">The sequence shown here is derived from an EMBL/GenBank/DDBJ whole genome shotgun (WGS) entry which is preliminary data.</text>
</comment>
<sequence length="74" mass="7755">MSPGSRRAAGAASALVGLTVAVWLALGPPADWEGGMRWLRHGLALASLGVIVLASRSMFPDTRKGTEEDRPGRV</sequence>
<name>A0A918UI59_9ACTN</name>
<dbReference type="AlphaFoldDB" id="A0A918UI59"/>
<accession>A0A918UI59</accession>
<keyword evidence="1" id="KW-1133">Transmembrane helix</keyword>
<organism evidence="2 3">
    <name type="scientific">Streptomyces poonensis</name>
    <dbReference type="NCBI Taxonomy" id="68255"/>
    <lineage>
        <taxon>Bacteria</taxon>
        <taxon>Bacillati</taxon>
        <taxon>Actinomycetota</taxon>
        <taxon>Actinomycetes</taxon>
        <taxon>Kitasatosporales</taxon>
        <taxon>Streptomycetaceae</taxon>
        <taxon>Streptomyces</taxon>
    </lineage>
</organism>
<protein>
    <submittedName>
        <fullName evidence="2">Uncharacterized protein</fullName>
    </submittedName>
</protein>
<proteinExistence type="predicted"/>
<keyword evidence="1" id="KW-0472">Membrane</keyword>
<reference evidence="2" key="2">
    <citation type="submission" date="2020-09" db="EMBL/GenBank/DDBJ databases">
        <authorList>
            <person name="Sun Q."/>
            <person name="Ohkuma M."/>
        </authorList>
    </citation>
    <scope>NUCLEOTIDE SEQUENCE</scope>
    <source>
        <strain evidence="2">JCM 4815</strain>
    </source>
</reference>
<evidence type="ECO:0000313" key="3">
    <source>
        <dbReference type="Proteomes" id="UP000622166"/>
    </source>
</evidence>
<keyword evidence="1" id="KW-0812">Transmembrane</keyword>